<evidence type="ECO:0000259" key="8">
    <source>
        <dbReference type="PROSITE" id="PS50075"/>
    </source>
</evidence>
<dbReference type="InterPro" id="IPR016035">
    <property type="entry name" value="Acyl_Trfase/lysoPLipase"/>
</dbReference>
<evidence type="ECO:0000256" key="6">
    <source>
        <dbReference type="ARBA" id="ARBA00023268"/>
    </source>
</evidence>
<dbReference type="Pfam" id="PF14765">
    <property type="entry name" value="PS-DH"/>
    <property type="match status" value="1"/>
</dbReference>
<dbReference type="Gene3D" id="3.40.50.1820">
    <property type="entry name" value="alpha/beta hydrolase"/>
    <property type="match status" value="1"/>
</dbReference>
<dbReference type="CDD" id="cd00833">
    <property type="entry name" value="PKS"/>
    <property type="match status" value="1"/>
</dbReference>
<evidence type="ECO:0000313" key="12">
    <source>
        <dbReference type="Proteomes" id="UP000198922"/>
    </source>
</evidence>
<evidence type="ECO:0000256" key="2">
    <source>
        <dbReference type="ARBA" id="ARBA00022553"/>
    </source>
</evidence>
<proteinExistence type="predicted"/>
<sequence length="2092" mass="220597">MDEAEHGLGDIAIIGMGLRLPGAATLDAFWAMLREGRSAIRRLTPAELSAAGEPARLTARPDYVPYGAPLEGYDRFDAGLFGLSAKEAAVMDPQHRQFLEAAWEAFDNAGHAAGHAAGGGGAAAVGVFAGCGESRYYNDNLLTNPELVEETGTFLLRHTGNDKDFLATRLSHMLDLTGPSVTLQTACSTSLVAVHMAAQALLDGECDMALAGGATVELPQGRGYLYRENEILSPDGACRAFEARAAGTVFGSGAGAVVLRRLEDALADGDHVWAVLKGSAINNDGARKAGYLAPSVDGQAAAVTEALRMAGVSGAEIGFVECHGTGTALGDPIELAALAQGLGPGGECHVGSVKANVGHTDTAAGVISLIKAALALHHGEIPPQPDFTAPNPRLDLGATRFRIADRARPWPRDGAPRRAAVNSLGVGGTNAHAVLEEAPERAAPAASDWPFQLICLSGRTEAALDANAARLAAHLRARPDQPLADVAHTLASGRPALSRRRVLVAHDHAEAARLLETGEGGRVFSHAAETGAEIVFMFPGGGSQYPGMARGLFETEPVFRDWMERGLLRVSEQAGRDMRALWLPGPGMTEEAEAELRRPALQLPLILAVEHALAQLWMSWGVMPDRLIGHSMGENAAAALAGVTGFEAALDLVHLRGRLFEETEPGAMLSVALGADALRAELGPDLDLAAINGPGLTVASGPVAAIAALERRLAARQVETRRIPIAVAAHSRLLDPVLGRFEAHLGRMALSPPTIPILSNRTGQPLDDGQATDPAYWVAHLRDTVDFDHGLRRLADRPRIFIEVGPGQALSSLAAMQPGIGTARCVPSLRHARDTVADDVHFVGALGRVWAMGGPIDRDQLFGEGRRRVVLPGYAFQRDRHFIAPGNGARDRGDAPAENWPEREDDPARWIWRPDWRRSYPDGDYEAGGDLADQPVRRWLILADESGVGAETARRLRAAGHDAVVVRAGVGFAREGRSDWVLDPQEGGAGYAPLLEALAAEDRLPDRVLHLWLLTGADAPEAREMQGRGLWSLFHLARAWSEVAGERGLHLLCAGNELLGVTPQDRPVPAKAAVIGPVLALPRELPGVTAALLDLGPVAAPEQLVGPLLEEALAAPADTVAAWRGGQRRQRRAVRAQAGRAWPVRRGGPVLITGGFGGMGLALAEALIREEAAPIALLSRRALPPRDRWPEIAASGDTGAAARAVRAVLRLEALGGHVLPLAADVTDAGQMRAALERAEAALGRLSGVIHAAGRLDDAPMLLREPAAAEAVLAPKLRGLEVLDALLPDGRLDWMALCASVSGWAPAAGQADYAAANAALDAFAQARSGGRTAVVAIDWGIWADVGMAAEALAPPPPAPQGRPVALPMLDRRIDGSETGPECEFEADWSAEARWFLDQHRLATGEALLPGTGYLELAAEALGASGFVPFEVEGLRFKAPLRAPAAGTTRLRLRQAGDRLEIRAALPGEGFATTAEMQARPLGAAAPAPLDIAGITERLGGAPRPDTALPQPGQLRFGAQWQVLRATRRAGREGLARLEADATAAPGMALHPGLLDIATGWALDLVPGHAPDRLWVPTGYDRVRVYAPLAGEILSHVRLSEAQEEGRARFDVTLADPDGRVLVEVEGLWMLRLEAGLDLPAPVPGGAVPGDDPATLRLRHNLARGIRAREAGAALRAALGAGLPQVAVSALPLPALQRQISADRPRPAPAAPPPAVAAGLDTETERRIAGFWQGLLGAEALGPDDSFFDLGGHSLLAVRLFAMIRREIGPALPISTLIEAPTLRALAARVDAARDHGTETVAGNAAARPGPPAGAGHTHLVRLSEGGDGAPLFIAAGMFGNVMNLRRLAQLLGKDRPVWGLQARGLIEGHAPHRSIEAAASDMLGEMRQVHPGGAWHLAGYSGGGITAWQMAQQLAAEGDEVAALILLDTPLPRRAPLAWRDRAAIQAIELRRAGLAYPLRWAAQRLRWEIGRRRFGRLEGVAAAAEHDPVIEAAFYEALAGYTAPGWAGPATLLRPAPRPHWRLPGGRLVSAERQYILPDNGWGGLAPRLEVIEVPGDHDSMVLDPNVAVLAARLRPLLAAAPVRPGQLAAAE</sequence>
<feature type="region of interest" description="C-terminal hotdog fold" evidence="7">
    <location>
        <begin position="1498"/>
        <end position="1637"/>
    </location>
</feature>
<dbReference type="InterPro" id="IPR016036">
    <property type="entry name" value="Malonyl_transacylase_ACP-bd"/>
</dbReference>
<reference evidence="12" key="1">
    <citation type="submission" date="2016-10" db="EMBL/GenBank/DDBJ databases">
        <authorList>
            <person name="Varghese N."/>
            <person name="Submissions S."/>
        </authorList>
    </citation>
    <scope>NUCLEOTIDE SEQUENCE [LARGE SCALE GENOMIC DNA]</scope>
    <source>
        <strain evidence="12">DSM 21424</strain>
    </source>
</reference>
<dbReference type="RefSeq" id="WP_090114772.1">
    <property type="nucleotide sequence ID" value="NZ_FNAT01000010.1"/>
</dbReference>
<dbReference type="SUPFAM" id="SSF47336">
    <property type="entry name" value="ACP-like"/>
    <property type="match status" value="1"/>
</dbReference>
<dbReference type="InterPro" id="IPR057326">
    <property type="entry name" value="KR_dom"/>
</dbReference>
<dbReference type="PANTHER" id="PTHR43775">
    <property type="entry name" value="FATTY ACID SYNTHASE"/>
    <property type="match status" value="1"/>
</dbReference>
<dbReference type="InterPro" id="IPR049900">
    <property type="entry name" value="PKS_mFAS_DH"/>
</dbReference>
<dbReference type="Pfam" id="PF00550">
    <property type="entry name" value="PP-binding"/>
    <property type="match status" value="1"/>
</dbReference>
<dbReference type="GO" id="GO:0031177">
    <property type="term" value="F:phosphopantetheine binding"/>
    <property type="evidence" value="ECO:0007669"/>
    <property type="project" value="InterPro"/>
</dbReference>
<dbReference type="InterPro" id="IPR018201">
    <property type="entry name" value="Ketoacyl_synth_AS"/>
</dbReference>
<dbReference type="PROSITE" id="PS52019">
    <property type="entry name" value="PKS_MFAS_DH"/>
    <property type="match status" value="1"/>
</dbReference>
<protein>
    <submittedName>
        <fullName evidence="11">Acyl transferase domain-containing protein</fullName>
    </submittedName>
</protein>
<dbReference type="Gene3D" id="3.10.129.110">
    <property type="entry name" value="Polyketide synthase dehydratase"/>
    <property type="match status" value="1"/>
</dbReference>
<keyword evidence="4" id="KW-0276">Fatty acid metabolism</keyword>
<dbReference type="GO" id="GO:0006633">
    <property type="term" value="P:fatty acid biosynthetic process"/>
    <property type="evidence" value="ECO:0007669"/>
    <property type="project" value="InterPro"/>
</dbReference>
<dbReference type="STRING" id="521013.SAMN04488567_0099"/>
<keyword evidence="1" id="KW-0596">Phosphopantetheine</keyword>
<dbReference type="GO" id="GO:0071770">
    <property type="term" value="P:DIM/DIP cell wall layer assembly"/>
    <property type="evidence" value="ECO:0007669"/>
    <property type="project" value="TreeGrafter"/>
</dbReference>
<keyword evidence="5" id="KW-0443">Lipid metabolism</keyword>
<dbReference type="PROSITE" id="PS50075">
    <property type="entry name" value="CARRIER"/>
    <property type="match status" value="1"/>
</dbReference>
<feature type="active site" description="Proton acceptor; for dehydratase activity" evidence="7">
    <location>
        <position position="1398"/>
    </location>
</feature>
<dbReference type="InterPro" id="IPR020807">
    <property type="entry name" value="PKS_DH"/>
</dbReference>
<dbReference type="FunFam" id="3.40.47.10:FF:000042">
    <property type="entry name" value="Polyketide synthase Pks13"/>
    <property type="match status" value="1"/>
</dbReference>
<dbReference type="GO" id="GO:0004315">
    <property type="term" value="F:3-oxoacyl-[acyl-carrier-protein] synthase activity"/>
    <property type="evidence" value="ECO:0007669"/>
    <property type="project" value="InterPro"/>
</dbReference>
<dbReference type="InterPro" id="IPR009081">
    <property type="entry name" value="PP-bd_ACP"/>
</dbReference>
<dbReference type="InterPro" id="IPR049551">
    <property type="entry name" value="PKS_DH_C"/>
</dbReference>
<evidence type="ECO:0000256" key="5">
    <source>
        <dbReference type="ARBA" id="ARBA00023098"/>
    </source>
</evidence>
<dbReference type="InterPro" id="IPR029058">
    <property type="entry name" value="AB_hydrolase_fold"/>
</dbReference>
<dbReference type="PROSITE" id="PS00606">
    <property type="entry name" value="KS3_1"/>
    <property type="match status" value="1"/>
</dbReference>
<dbReference type="InterPro" id="IPR020806">
    <property type="entry name" value="PKS_PP-bd"/>
</dbReference>
<dbReference type="Gene3D" id="3.30.70.250">
    <property type="entry name" value="Malonyl-CoA ACP transacylase, ACP-binding"/>
    <property type="match status" value="1"/>
</dbReference>
<dbReference type="Gene3D" id="1.10.1200.10">
    <property type="entry name" value="ACP-like"/>
    <property type="match status" value="1"/>
</dbReference>
<evidence type="ECO:0000256" key="7">
    <source>
        <dbReference type="PROSITE-ProRule" id="PRU01363"/>
    </source>
</evidence>
<dbReference type="InterPro" id="IPR014043">
    <property type="entry name" value="Acyl_transferase_dom"/>
</dbReference>
<gene>
    <name evidence="11" type="ORF">SAMN04488567_0099</name>
</gene>
<dbReference type="InterPro" id="IPR042104">
    <property type="entry name" value="PKS_dehydratase_sf"/>
</dbReference>
<evidence type="ECO:0000313" key="11">
    <source>
        <dbReference type="EMBL" id="SDF31356.1"/>
    </source>
</evidence>
<keyword evidence="3 11" id="KW-0808">Transferase</keyword>
<dbReference type="EMBL" id="FNAT01000010">
    <property type="protein sequence ID" value="SDF31356.1"/>
    <property type="molecule type" value="Genomic_DNA"/>
</dbReference>
<dbReference type="InterPro" id="IPR049552">
    <property type="entry name" value="PKS_DH_N"/>
</dbReference>
<dbReference type="InterPro" id="IPR014030">
    <property type="entry name" value="Ketoacyl_synth_N"/>
</dbReference>
<feature type="domain" description="Carrier" evidence="8">
    <location>
        <begin position="1717"/>
        <end position="1792"/>
    </location>
</feature>
<dbReference type="Gene3D" id="3.40.366.10">
    <property type="entry name" value="Malonyl-Coenzyme A Acyl Carrier Protein, domain 2"/>
    <property type="match status" value="1"/>
</dbReference>
<dbReference type="InterPro" id="IPR036291">
    <property type="entry name" value="NAD(P)-bd_dom_sf"/>
</dbReference>
<dbReference type="Pfam" id="PF02801">
    <property type="entry name" value="Ketoacyl-synt_C"/>
    <property type="match status" value="1"/>
</dbReference>
<dbReference type="InterPro" id="IPR032821">
    <property type="entry name" value="PKS_assoc"/>
</dbReference>
<evidence type="ECO:0000259" key="10">
    <source>
        <dbReference type="PROSITE" id="PS52019"/>
    </source>
</evidence>
<dbReference type="SMART" id="SM00824">
    <property type="entry name" value="PKS_TE"/>
    <property type="match status" value="1"/>
</dbReference>
<dbReference type="SUPFAM" id="SSF51735">
    <property type="entry name" value="NAD(P)-binding Rossmann-fold domains"/>
    <property type="match status" value="2"/>
</dbReference>
<dbReference type="InterPro" id="IPR049490">
    <property type="entry name" value="C883_1060-like_KR_N"/>
</dbReference>
<dbReference type="InterPro" id="IPR001031">
    <property type="entry name" value="Thioesterase"/>
</dbReference>
<name>A0A1G7K244_9RHOB</name>
<dbReference type="SUPFAM" id="SSF52151">
    <property type="entry name" value="FabD/lysophospholipase-like"/>
    <property type="match status" value="1"/>
</dbReference>
<dbReference type="Pfam" id="PF08659">
    <property type="entry name" value="KR"/>
    <property type="match status" value="1"/>
</dbReference>
<organism evidence="11 12">
    <name type="scientific">Limimaricola pyoseonensis</name>
    <dbReference type="NCBI Taxonomy" id="521013"/>
    <lineage>
        <taxon>Bacteria</taxon>
        <taxon>Pseudomonadati</taxon>
        <taxon>Pseudomonadota</taxon>
        <taxon>Alphaproteobacteria</taxon>
        <taxon>Rhodobacterales</taxon>
        <taxon>Paracoccaceae</taxon>
        <taxon>Limimaricola</taxon>
    </lineage>
</organism>
<dbReference type="Pfam" id="PF00698">
    <property type="entry name" value="Acyl_transf_1"/>
    <property type="match status" value="1"/>
</dbReference>
<dbReference type="Pfam" id="PF16197">
    <property type="entry name" value="KAsynt_C_assoc"/>
    <property type="match status" value="1"/>
</dbReference>
<dbReference type="InterPro" id="IPR020802">
    <property type="entry name" value="TesA-like"/>
</dbReference>
<keyword evidence="12" id="KW-1185">Reference proteome</keyword>
<dbReference type="Gene3D" id="3.40.47.10">
    <property type="match status" value="1"/>
</dbReference>
<dbReference type="Gene3D" id="3.40.50.720">
    <property type="entry name" value="NAD(P)-binding Rossmann-like Domain"/>
    <property type="match status" value="1"/>
</dbReference>
<feature type="region of interest" description="N-terminal hotdog fold" evidence="7">
    <location>
        <begin position="1365"/>
        <end position="1484"/>
    </location>
</feature>
<feature type="domain" description="PKS/mFAS DH" evidence="10">
    <location>
        <begin position="1365"/>
        <end position="1637"/>
    </location>
</feature>
<dbReference type="GO" id="GO:0005737">
    <property type="term" value="C:cytoplasm"/>
    <property type="evidence" value="ECO:0007669"/>
    <property type="project" value="TreeGrafter"/>
</dbReference>
<dbReference type="InterPro" id="IPR014031">
    <property type="entry name" value="Ketoacyl_synth_C"/>
</dbReference>
<dbReference type="SMART" id="SM00827">
    <property type="entry name" value="PKS_AT"/>
    <property type="match status" value="1"/>
</dbReference>
<dbReference type="InterPro" id="IPR020841">
    <property type="entry name" value="PKS_Beta-ketoAc_synthase_dom"/>
</dbReference>
<dbReference type="InterPro" id="IPR050091">
    <property type="entry name" value="PKS_NRPS_Biosynth_Enz"/>
</dbReference>
<evidence type="ECO:0000259" key="9">
    <source>
        <dbReference type="PROSITE" id="PS52004"/>
    </source>
</evidence>
<dbReference type="SUPFAM" id="SSF55048">
    <property type="entry name" value="Probable ACP-binding domain of malonyl-CoA ACP transacylase"/>
    <property type="match status" value="1"/>
</dbReference>
<dbReference type="SUPFAM" id="SSF53474">
    <property type="entry name" value="alpha/beta-Hydrolases"/>
    <property type="match status" value="1"/>
</dbReference>
<feature type="active site" description="Proton donor; for dehydratase activity" evidence="7">
    <location>
        <position position="1554"/>
    </location>
</feature>
<evidence type="ECO:0000256" key="1">
    <source>
        <dbReference type="ARBA" id="ARBA00022450"/>
    </source>
</evidence>
<dbReference type="SMART" id="SM00822">
    <property type="entry name" value="PKS_KR"/>
    <property type="match status" value="1"/>
</dbReference>
<dbReference type="InterPro" id="IPR016039">
    <property type="entry name" value="Thiolase-like"/>
</dbReference>
<dbReference type="Pfam" id="PF21089">
    <property type="entry name" value="PKS_DH_N"/>
    <property type="match status" value="1"/>
</dbReference>
<dbReference type="Pfam" id="PF21394">
    <property type="entry name" value="Beta-ketacyl_N"/>
    <property type="match status" value="1"/>
</dbReference>
<dbReference type="InterPro" id="IPR036736">
    <property type="entry name" value="ACP-like_sf"/>
</dbReference>
<evidence type="ECO:0000256" key="3">
    <source>
        <dbReference type="ARBA" id="ARBA00022679"/>
    </source>
</evidence>
<dbReference type="Pfam" id="PF00109">
    <property type="entry name" value="ketoacyl-synt"/>
    <property type="match status" value="1"/>
</dbReference>
<dbReference type="OrthoDB" id="9778690at2"/>
<dbReference type="PANTHER" id="PTHR43775:SF37">
    <property type="entry name" value="SI:DKEY-61P9.11"/>
    <property type="match status" value="1"/>
</dbReference>
<dbReference type="Proteomes" id="UP000198922">
    <property type="component" value="Unassembled WGS sequence"/>
</dbReference>
<evidence type="ECO:0000256" key="4">
    <source>
        <dbReference type="ARBA" id="ARBA00022832"/>
    </source>
</evidence>
<keyword evidence="6" id="KW-0511">Multifunctional enzyme</keyword>
<feature type="domain" description="Ketosynthase family 3 (KS3)" evidence="9">
    <location>
        <begin position="8"/>
        <end position="437"/>
    </location>
</feature>
<dbReference type="SMART" id="SM00823">
    <property type="entry name" value="PKS_PP"/>
    <property type="match status" value="1"/>
</dbReference>
<dbReference type="InterPro" id="IPR013968">
    <property type="entry name" value="PKS_KR"/>
</dbReference>
<accession>A0A1G7K244</accession>
<dbReference type="SMART" id="SM00825">
    <property type="entry name" value="PKS_KS"/>
    <property type="match status" value="1"/>
</dbReference>
<dbReference type="SMART" id="SM00826">
    <property type="entry name" value="PKS_DH"/>
    <property type="match status" value="1"/>
</dbReference>
<dbReference type="GO" id="GO:0004312">
    <property type="term" value="F:fatty acid synthase activity"/>
    <property type="evidence" value="ECO:0007669"/>
    <property type="project" value="TreeGrafter"/>
</dbReference>
<dbReference type="InterPro" id="IPR001227">
    <property type="entry name" value="Ac_transferase_dom_sf"/>
</dbReference>
<dbReference type="GO" id="GO:0005886">
    <property type="term" value="C:plasma membrane"/>
    <property type="evidence" value="ECO:0007669"/>
    <property type="project" value="TreeGrafter"/>
</dbReference>
<dbReference type="Gene3D" id="3.30.70.3290">
    <property type="match status" value="1"/>
</dbReference>
<dbReference type="PROSITE" id="PS52004">
    <property type="entry name" value="KS3_2"/>
    <property type="match status" value="1"/>
</dbReference>
<keyword evidence="2" id="KW-0597">Phosphoprotein</keyword>
<dbReference type="SUPFAM" id="SSF53901">
    <property type="entry name" value="Thiolase-like"/>
    <property type="match status" value="1"/>
</dbReference>
<dbReference type="Pfam" id="PF00975">
    <property type="entry name" value="Thioesterase"/>
    <property type="match status" value="1"/>
</dbReference>